<dbReference type="Pfam" id="PF01478">
    <property type="entry name" value="Peptidase_A24"/>
    <property type="match status" value="1"/>
</dbReference>
<dbReference type="Proteomes" id="UP000044377">
    <property type="component" value="Unassembled WGS sequence"/>
</dbReference>
<dbReference type="Gene3D" id="1.20.120.1220">
    <property type="match status" value="1"/>
</dbReference>
<evidence type="ECO:0000313" key="3">
    <source>
        <dbReference type="EMBL" id="CPR17805.1"/>
    </source>
</evidence>
<gene>
    <name evidence="3" type="ORF">BN1221_02859</name>
</gene>
<proteinExistence type="predicted"/>
<dbReference type="RefSeq" id="WP_048637841.1">
    <property type="nucleotide sequence ID" value="NZ_CGIG01000001.1"/>
</dbReference>
<reference evidence="4" key="1">
    <citation type="submission" date="2015-01" db="EMBL/GenBank/DDBJ databases">
        <authorList>
            <person name="Paterson Steve"/>
        </authorList>
    </citation>
    <scope>NUCLEOTIDE SEQUENCE [LARGE SCALE GENOMIC DNA]</scope>
    <source>
        <strain evidence="4">OBR1</strain>
    </source>
</reference>
<dbReference type="GO" id="GO:0004190">
    <property type="term" value="F:aspartic-type endopeptidase activity"/>
    <property type="evidence" value="ECO:0007669"/>
    <property type="project" value="InterPro"/>
</dbReference>
<name>A0A0G4JWT6_9GAMM</name>
<organism evidence="3 4">
    <name type="scientific">Brenneria goodwinii</name>
    <dbReference type="NCBI Taxonomy" id="1109412"/>
    <lineage>
        <taxon>Bacteria</taxon>
        <taxon>Pseudomonadati</taxon>
        <taxon>Pseudomonadota</taxon>
        <taxon>Gammaproteobacteria</taxon>
        <taxon>Enterobacterales</taxon>
        <taxon>Pectobacteriaceae</taxon>
        <taxon>Brenneria</taxon>
    </lineage>
</organism>
<dbReference type="STRING" id="1109412.BN1221_02859"/>
<keyword evidence="1" id="KW-0812">Transmembrane</keyword>
<feature type="transmembrane region" description="Helical" evidence="1">
    <location>
        <begin position="98"/>
        <end position="119"/>
    </location>
</feature>
<evidence type="ECO:0000313" key="4">
    <source>
        <dbReference type="Proteomes" id="UP000044377"/>
    </source>
</evidence>
<dbReference type="EMBL" id="CGIG01000001">
    <property type="protein sequence ID" value="CPR17805.1"/>
    <property type="molecule type" value="Genomic_DNA"/>
</dbReference>
<feature type="transmembrane region" description="Helical" evidence="1">
    <location>
        <begin position="31"/>
        <end position="47"/>
    </location>
</feature>
<feature type="transmembrane region" description="Helical" evidence="1">
    <location>
        <begin position="154"/>
        <end position="174"/>
    </location>
</feature>
<keyword evidence="4" id="KW-1185">Reference proteome</keyword>
<dbReference type="OrthoDB" id="6428685at2"/>
<dbReference type="GO" id="GO:0016020">
    <property type="term" value="C:membrane"/>
    <property type="evidence" value="ECO:0007669"/>
    <property type="project" value="InterPro"/>
</dbReference>
<sequence>MLLLKLIITALLIALFGLLMRADLTRRCLPNRWIGYYALLFPIYAWIQELNWVQFAIHGLFAIVIFLLLLLPFLRGGIGGGDVKLGTVVMLWAGPQSAASVLVAIGLVGALLGIAGWLADLLANRTPQVTSDIPATKQPLSPGYVLSARRGVPYGVALVAGGITALISHGWGLMP</sequence>
<keyword evidence="1" id="KW-1133">Transmembrane helix</keyword>
<evidence type="ECO:0000259" key="2">
    <source>
        <dbReference type="Pfam" id="PF01478"/>
    </source>
</evidence>
<dbReference type="AlphaFoldDB" id="A0A0G4JWT6"/>
<feature type="domain" description="Prepilin type IV endopeptidase peptidase" evidence="2">
    <location>
        <begin position="11"/>
        <end position="114"/>
    </location>
</feature>
<accession>A0A0G4JWT6</accession>
<feature type="transmembrane region" description="Helical" evidence="1">
    <location>
        <begin position="59"/>
        <end position="78"/>
    </location>
</feature>
<protein>
    <submittedName>
        <fullName evidence="3">Type IV prepilin peptidase TadV/CpaA</fullName>
    </submittedName>
</protein>
<dbReference type="InterPro" id="IPR000045">
    <property type="entry name" value="Prepilin_IV_endopep_pep"/>
</dbReference>
<keyword evidence="1" id="KW-0472">Membrane</keyword>
<evidence type="ECO:0000256" key="1">
    <source>
        <dbReference type="SAM" id="Phobius"/>
    </source>
</evidence>